<comment type="caution">
    <text evidence="3">The sequence shown here is derived from an EMBL/GenBank/DDBJ whole genome shotgun (WGS) entry which is preliminary data.</text>
</comment>
<evidence type="ECO:0000313" key="4">
    <source>
        <dbReference type="Proteomes" id="UP000692954"/>
    </source>
</evidence>
<accession>A0A8S1K6K7</accession>
<dbReference type="EMBL" id="CAJJDN010000005">
    <property type="protein sequence ID" value="CAD8051086.1"/>
    <property type="molecule type" value="Genomic_DNA"/>
</dbReference>
<evidence type="ECO:0000256" key="1">
    <source>
        <dbReference type="SAM" id="MobiDB-lite"/>
    </source>
</evidence>
<reference evidence="3" key="1">
    <citation type="submission" date="2021-01" db="EMBL/GenBank/DDBJ databases">
        <authorList>
            <consortium name="Genoscope - CEA"/>
            <person name="William W."/>
        </authorList>
    </citation>
    <scope>NUCLEOTIDE SEQUENCE</scope>
</reference>
<name>A0A8S1K6K7_9CILI</name>
<feature type="region of interest" description="Disordered" evidence="1">
    <location>
        <begin position="85"/>
        <end position="107"/>
    </location>
</feature>
<dbReference type="AlphaFoldDB" id="A0A8S1K6K7"/>
<proteinExistence type="predicted"/>
<dbReference type="Proteomes" id="UP000692954">
    <property type="component" value="Unassembled WGS sequence"/>
</dbReference>
<gene>
    <name evidence="2" type="ORF">PSON_ATCC_30995.1.T0050344</name>
    <name evidence="3" type="ORF">PSON_ATCC_30995.1.T0050346</name>
</gene>
<protein>
    <submittedName>
        <fullName evidence="3">Uncharacterized protein</fullName>
    </submittedName>
</protein>
<evidence type="ECO:0000313" key="2">
    <source>
        <dbReference type="EMBL" id="CAD8051086.1"/>
    </source>
</evidence>
<evidence type="ECO:0000313" key="3">
    <source>
        <dbReference type="EMBL" id="CAD8051090.1"/>
    </source>
</evidence>
<sequence>MGAICCTEQFERGGELDIKISKLEANNQQMGNETVTISKELYDSKDKTQGQLEICYSCQVLKIQCECKSIQKLHGDMDEEEIFVHSSRSLDSSSSESRPDDTNTKKTILKHQLHYISNTQQQQIQIKKKVRFDLSKKQ</sequence>
<dbReference type="EMBL" id="CAJJDN010000005">
    <property type="protein sequence ID" value="CAD8051090.1"/>
    <property type="molecule type" value="Genomic_DNA"/>
</dbReference>
<keyword evidence="4" id="KW-1185">Reference proteome</keyword>
<dbReference type="OrthoDB" id="301238at2759"/>
<organism evidence="3 4">
    <name type="scientific">Paramecium sonneborni</name>
    <dbReference type="NCBI Taxonomy" id="65129"/>
    <lineage>
        <taxon>Eukaryota</taxon>
        <taxon>Sar</taxon>
        <taxon>Alveolata</taxon>
        <taxon>Ciliophora</taxon>
        <taxon>Intramacronucleata</taxon>
        <taxon>Oligohymenophorea</taxon>
        <taxon>Peniculida</taxon>
        <taxon>Parameciidae</taxon>
        <taxon>Paramecium</taxon>
    </lineage>
</organism>
<feature type="compositionally biased region" description="Low complexity" evidence="1">
    <location>
        <begin position="86"/>
        <end position="96"/>
    </location>
</feature>